<dbReference type="GO" id="GO:0005737">
    <property type="term" value="C:cytoplasm"/>
    <property type="evidence" value="ECO:0007669"/>
    <property type="project" value="UniProtKB-ARBA"/>
</dbReference>
<comment type="similarity">
    <text evidence="1 5 6">Belongs to the universal ribosomal protein uS8 family.</text>
</comment>
<comment type="subunit">
    <text evidence="5">Part of the 30S ribosomal subunit. Contacts proteins S5 and S12.</text>
</comment>
<dbReference type="Proteomes" id="UP000179003">
    <property type="component" value="Unassembled WGS sequence"/>
</dbReference>
<evidence type="ECO:0000256" key="2">
    <source>
        <dbReference type="ARBA" id="ARBA00022980"/>
    </source>
</evidence>
<evidence type="ECO:0000256" key="6">
    <source>
        <dbReference type="RuleBase" id="RU003660"/>
    </source>
</evidence>
<evidence type="ECO:0000313" key="8">
    <source>
        <dbReference type="Proteomes" id="UP000179003"/>
    </source>
</evidence>
<keyword evidence="3 5" id="KW-0687">Ribonucleoprotein</keyword>
<dbReference type="SUPFAM" id="SSF56047">
    <property type="entry name" value="Ribosomal protein S8"/>
    <property type="match status" value="1"/>
</dbReference>
<dbReference type="Gene3D" id="3.30.1370.30">
    <property type="match status" value="1"/>
</dbReference>
<dbReference type="Gene3D" id="3.30.1490.10">
    <property type="match status" value="1"/>
</dbReference>
<keyword evidence="2 5" id="KW-0689">Ribosomal protein</keyword>
<comment type="function">
    <text evidence="5">One of the primary rRNA binding proteins, it binds directly to 16S rRNA central domain where it helps coordinate assembly of the platform of the 30S subunit.</text>
</comment>
<keyword evidence="5" id="KW-0694">RNA-binding</keyword>
<name>A0A1F5EK92_9BACT</name>
<dbReference type="InterPro" id="IPR035987">
    <property type="entry name" value="Ribosomal_uS8_sf"/>
</dbReference>
<sequence length="129" mass="14544">MDKISNLIISIKNASNARKEYASVPFSKFKLEIAELLQKENYIKSVSKKGKKVKKTLELEISYNEDKSPKITDVKRVSKLSKRIYFGVKDIRTVKGGKGLLVLSTPKGILTDRQARKEGVGGEALFKIW</sequence>
<proteinExistence type="inferred from homology"/>
<evidence type="ECO:0000313" key="7">
    <source>
        <dbReference type="EMBL" id="OGD67616.1"/>
    </source>
</evidence>
<dbReference type="PROSITE" id="PS00053">
    <property type="entry name" value="RIBOSOMAL_S8"/>
    <property type="match status" value="1"/>
</dbReference>
<dbReference type="GO" id="GO:0006412">
    <property type="term" value="P:translation"/>
    <property type="evidence" value="ECO:0007669"/>
    <property type="project" value="UniProtKB-UniRule"/>
</dbReference>
<dbReference type="EMBL" id="MFAE01000002">
    <property type="protein sequence ID" value="OGD67616.1"/>
    <property type="molecule type" value="Genomic_DNA"/>
</dbReference>
<evidence type="ECO:0000256" key="5">
    <source>
        <dbReference type="HAMAP-Rule" id="MF_01302"/>
    </source>
</evidence>
<dbReference type="HAMAP" id="MF_01302_B">
    <property type="entry name" value="Ribosomal_uS8_B"/>
    <property type="match status" value="1"/>
</dbReference>
<dbReference type="NCBIfam" id="NF001109">
    <property type="entry name" value="PRK00136.1"/>
    <property type="match status" value="1"/>
</dbReference>
<dbReference type="GO" id="GO:0003735">
    <property type="term" value="F:structural constituent of ribosome"/>
    <property type="evidence" value="ECO:0007669"/>
    <property type="project" value="InterPro"/>
</dbReference>
<dbReference type="GO" id="GO:0019843">
    <property type="term" value="F:rRNA binding"/>
    <property type="evidence" value="ECO:0007669"/>
    <property type="project" value="UniProtKB-UniRule"/>
</dbReference>
<comment type="caution">
    <text evidence="7">The sequence shown here is derived from an EMBL/GenBank/DDBJ whole genome shotgun (WGS) entry which is preliminary data.</text>
</comment>
<protein>
    <recommendedName>
        <fullName evidence="4 5">Small ribosomal subunit protein uS8</fullName>
    </recommendedName>
</protein>
<gene>
    <name evidence="5" type="primary">rpsH</name>
    <name evidence="7" type="ORF">A2442_03525</name>
</gene>
<organism evidence="7 8">
    <name type="scientific">Candidatus Campbellbacteria bacterium RIFOXYC2_FULL_35_25</name>
    <dbReference type="NCBI Taxonomy" id="1797582"/>
    <lineage>
        <taxon>Bacteria</taxon>
        <taxon>Candidatus Campbelliibacteriota</taxon>
    </lineage>
</organism>
<dbReference type="FunFam" id="3.30.1490.10:FF:000001">
    <property type="entry name" value="30S ribosomal protein S8"/>
    <property type="match status" value="1"/>
</dbReference>
<dbReference type="STRING" id="1797582.A2442_03525"/>
<dbReference type="GO" id="GO:0005840">
    <property type="term" value="C:ribosome"/>
    <property type="evidence" value="ECO:0007669"/>
    <property type="project" value="UniProtKB-KW"/>
</dbReference>
<accession>A0A1F5EK92</accession>
<dbReference type="InterPro" id="IPR000630">
    <property type="entry name" value="Ribosomal_uS8"/>
</dbReference>
<dbReference type="InterPro" id="IPR047863">
    <property type="entry name" value="Ribosomal_uS8_CS"/>
</dbReference>
<evidence type="ECO:0000256" key="1">
    <source>
        <dbReference type="ARBA" id="ARBA00006471"/>
    </source>
</evidence>
<reference evidence="7 8" key="1">
    <citation type="journal article" date="2016" name="Nat. Commun.">
        <title>Thousands of microbial genomes shed light on interconnected biogeochemical processes in an aquifer system.</title>
        <authorList>
            <person name="Anantharaman K."/>
            <person name="Brown C.T."/>
            <person name="Hug L.A."/>
            <person name="Sharon I."/>
            <person name="Castelle C.J."/>
            <person name="Probst A.J."/>
            <person name="Thomas B.C."/>
            <person name="Singh A."/>
            <person name="Wilkins M.J."/>
            <person name="Karaoz U."/>
            <person name="Brodie E.L."/>
            <person name="Williams K.H."/>
            <person name="Hubbard S.S."/>
            <person name="Banfield J.F."/>
        </authorList>
    </citation>
    <scope>NUCLEOTIDE SEQUENCE [LARGE SCALE GENOMIC DNA]</scope>
</reference>
<evidence type="ECO:0000256" key="4">
    <source>
        <dbReference type="ARBA" id="ARBA00035258"/>
    </source>
</evidence>
<dbReference type="PANTHER" id="PTHR11758">
    <property type="entry name" value="40S RIBOSOMAL PROTEIN S15A"/>
    <property type="match status" value="1"/>
</dbReference>
<dbReference type="Pfam" id="PF00410">
    <property type="entry name" value="Ribosomal_S8"/>
    <property type="match status" value="1"/>
</dbReference>
<dbReference type="GO" id="GO:1990904">
    <property type="term" value="C:ribonucleoprotein complex"/>
    <property type="evidence" value="ECO:0007669"/>
    <property type="project" value="UniProtKB-KW"/>
</dbReference>
<dbReference type="AlphaFoldDB" id="A0A1F5EK92"/>
<keyword evidence="5" id="KW-0699">rRNA-binding</keyword>
<evidence type="ECO:0000256" key="3">
    <source>
        <dbReference type="ARBA" id="ARBA00023274"/>
    </source>
</evidence>